<evidence type="ECO:0000256" key="1">
    <source>
        <dbReference type="ARBA" id="ARBA00007661"/>
    </source>
</evidence>
<comment type="caution">
    <text evidence="4">The sequence shown here is derived from an EMBL/GenBank/DDBJ whole genome shotgun (WGS) entry which is preliminary data.</text>
</comment>
<comment type="similarity">
    <text evidence="1 3">Belongs to the HMG-CoA reductase family.</text>
</comment>
<dbReference type="EMBL" id="JAQONE010000004">
    <property type="protein sequence ID" value="MDC2829011.1"/>
    <property type="molecule type" value="Genomic_DNA"/>
</dbReference>
<keyword evidence="2 3" id="KW-0560">Oxidoreductase</keyword>
<dbReference type="GO" id="GO:0004420">
    <property type="term" value="F:hydroxymethylglutaryl-CoA reductase (NADPH) activity"/>
    <property type="evidence" value="ECO:0007669"/>
    <property type="project" value="InterPro"/>
</dbReference>
<dbReference type="Gene3D" id="3.90.770.10">
    <property type="entry name" value="3-hydroxy-3-methylglutaryl-coenzyme A Reductase, Chain A, domain 2"/>
    <property type="match status" value="2"/>
</dbReference>
<dbReference type="PROSITE" id="PS50065">
    <property type="entry name" value="HMG_COA_REDUCTASE_4"/>
    <property type="match status" value="1"/>
</dbReference>
<comment type="catalytic activity">
    <reaction evidence="3">
        <text>(R)-mevalonate + 2 NAD(+) + CoA = (3S)-3-hydroxy-3-methylglutaryl-CoA + 2 NADH + 2 H(+)</text>
        <dbReference type="Rhea" id="RHEA:14833"/>
        <dbReference type="ChEBI" id="CHEBI:15378"/>
        <dbReference type="ChEBI" id="CHEBI:36464"/>
        <dbReference type="ChEBI" id="CHEBI:43074"/>
        <dbReference type="ChEBI" id="CHEBI:57287"/>
        <dbReference type="ChEBI" id="CHEBI:57540"/>
        <dbReference type="ChEBI" id="CHEBI:57945"/>
        <dbReference type="EC" id="1.1.1.88"/>
    </reaction>
</comment>
<dbReference type="PANTHER" id="PTHR10572">
    <property type="entry name" value="3-HYDROXY-3-METHYLGLUTARYL-COENZYME A REDUCTASE"/>
    <property type="match status" value="1"/>
</dbReference>
<dbReference type="SUPFAM" id="SSF56542">
    <property type="entry name" value="Substrate-binding domain of HMG-CoA reductase"/>
    <property type="match status" value="1"/>
</dbReference>
<comment type="pathway">
    <text evidence="3">Metabolic intermediate metabolism; (R)-mevalonate degradation; (S)-3-hydroxy-3-methylglutaryl-CoA from (R)-mevalonate: step 1/1.</text>
</comment>
<evidence type="ECO:0000313" key="4">
    <source>
        <dbReference type="EMBL" id="MDC2829011.1"/>
    </source>
</evidence>
<dbReference type="InterPro" id="IPR009029">
    <property type="entry name" value="HMG_CoA_Rdtase_sub-bd_dom_sf"/>
</dbReference>
<dbReference type="InterPro" id="IPR004553">
    <property type="entry name" value="HMG_CoA_Rdtase_bac-typ"/>
</dbReference>
<protein>
    <recommendedName>
        <fullName evidence="3">3-hydroxy-3-methylglutaryl coenzyme A reductase</fullName>
        <shortName evidence="3">HMG-CoA reductase</shortName>
        <ecNumber evidence="3">1.1.1.88</ecNumber>
    </recommendedName>
</protein>
<keyword evidence="3" id="KW-0520">NAD</keyword>
<dbReference type="InterPro" id="IPR002202">
    <property type="entry name" value="HMG_CoA_Rdtase"/>
</dbReference>
<proteinExistence type="inferred from homology"/>
<dbReference type="Pfam" id="PF00368">
    <property type="entry name" value="HMG-CoA_red"/>
    <property type="match status" value="1"/>
</dbReference>
<dbReference type="InterPro" id="IPR009023">
    <property type="entry name" value="HMG_CoA_Rdtase_NAD(P)-bd_sf"/>
</dbReference>
<dbReference type="SUPFAM" id="SSF55035">
    <property type="entry name" value="NAD-binding domain of HMG-CoA reductase"/>
    <property type="match status" value="1"/>
</dbReference>
<dbReference type="GO" id="GO:0140643">
    <property type="term" value="F:hydroxymethylglutaryl-CoA reductase (NADH) activity"/>
    <property type="evidence" value="ECO:0007669"/>
    <property type="project" value="UniProtKB-EC"/>
</dbReference>
<dbReference type="PANTHER" id="PTHR10572:SF24">
    <property type="entry name" value="3-HYDROXY-3-METHYLGLUTARYL-COENZYME A REDUCTASE"/>
    <property type="match status" value="1"/>
</dbReference>
<dbReference type="Gene3D" id="1.10.8.660">
    <property type="match status" value="1"/>
</dbReference>
<evidence type="ECO:0000313" key="5">
    <source>
        <dbReference type="Proteomes" id="UP001220670"/>
    </source>
</evidence>
<dbReference type="NCBIfam" id="TIGR00532">
    <property type="entry name" value="HMG_CoA_R_NAD"/>
    <property type="match status" value="1"/>
</dbReference>
<dbReference type="GO" id="GO:0015936">
    <property type="term" value="P:coenzyme A metabolic process"/>
    <property type="evidence" value="ECO:0007669"/>
    <property type="project" value="InterPro"/>
</dbReference>
<evidence type="ECO:0000256" key="3">
    <source>
        <dbReference type="RuleBase" id="RU361219"/>
    </source>
</evidence>
<dbReference type="EC" id="1.1.1.88" evidence="3"/>
<dbReference type="AlphaFoldDB" id="A0AAJ1HTF4"/>
<dbReference type="Proteomes" id="UP001220670">
    <property type="component" value="Unassembled WGS sequence"/>
</dbReference>
<dbReference type="CDD" id="cd00644">
    <property type="entry name" value="HMG-CoA_reductase_classII"/>
    <property type="match status" value="1"/>
</dbReference>
<reference evidence="4" key="1">
    <citation type="submission" date="2023-01" db="EMBL/GenBank/DDBJ databases">
        <title>Genome analysis of 13 Lactobacillus isolated from gut of wild boar.</title>
        <authorList>
            <person name="Papp P."/>
            <person name="Libisch B."/>
            <person name="Nagy T."/>
            <person name="Olasz F."/>
        </authorList>
    </citation>
    <scope>NUCLEOTIDE SEQUENCE</scope>
    <source>
        <strain evidence="4">F146</strain>
    </source>
</reference>
<evidence type="ECO:0000256" key="2">
    <source>
        <dbReference type="ARBA" id="ARBA00023002"/>
    </source>
</evidence>
<sequence length="434" mass="47126">MKNNDNNNDNSDWMHGLYRLSDAQRRQIISDRFKLNDDKRELLTRNASQLGNQLIENYLTDYRLPEGLVTNLVVNDKTYAVPVVTEEPSVVAAACNGARRVALSGGFFAPDAKRAMLGQVVLKNVADPDKLQDWLTGHETEILAVANAAHPSMQKRGGGAKKIRLRKIDPFVSVDLIIGVGEAMGANTVNTMAEAVAHYLKAHNYDVLTAILTNAAFMSLQMAYCRVDFKYLATPTLDGKTVAARIAELSKLAQVDPYRAATHNKGIMNGIDALMIASGNDWRAIESGAYAYAAKTGRLKGISTWQISDDALAGRIELPLPVGTVGGSIGLNPMTRLNFEINDIQSAEELAKVAASLGLAQNLAALRALATSGIQAGHMQMQYRSLAVVVGAKDKEIPALVKKLKQMPQVSQAVAKKALQELRKDSTNDRRTTD</sequence>
<dbReference type="RefSeq" id="WP_272208388.1">
    <property type="nucleotide sequence ID" value="NZ_JAQOMV010000002.1"/>
</dbReference>
<gene>
    <name evidence="4" type="ORF">PO250_01510</name>
</gene>
<organism evidence="4 5">
    <name type="scientific">Limosilactobacillus mucosae</name>
    <name type="common">Lactobacillus mucosae</name>
    <dbReference type="NCBI Taxonomy" id="97478"/>
    <lineage>
        <taxon>Bacteria</taxon>
        <taxon>Bacillati</taxon>
        <taxon>Bacillota</taxon>
        <taxon>Bacilli</taxon>
        <taxon>Lactobacillales</taxon>
        <taxon>Lactobacillaceae</taxon>
        <taxon>Limosilactobacillus</taxon>
    </lineage>
</organism>
<dbReference type="InterPro" id="IPR023074">
    <property type="entry name" value="HMG_CoA_Rdtase_cat_sf"/>
</dbReference>
<dbReference type="PRINTS" id="PR00071">
    <property type="entry name" value="HMGCOARDTASE"/>
</dbReference>
<accession>A0AAJ1HTF4</accession>
<name>A0AAJ1HTF4_LIMMU</name>